<dbReference type="InterPro" id="IPR011429">
    <property type="entry name" value="Cyt_c_Planctomycete-type"/>
</dbReference>
<dbReference type="PANTHER" id="PTHR35889">
    <property type="entry name" value="CYCLOINULO-OLIGOSACCHARIDE FRUCTANOTRANSFERASE-RELATED"/>
    <property type="match status" value="1"/>
</dbReference>
<keyword evidence="1" id="KW-0472">Membrane</keyword>
<evidence type="ECO:0000256" key="1">
    <source>
        <dbReference type="SAM" id="Phobius"/>
    </source>
</evidence>
<sequence>MNNILKKYGVTILLLFALLIIIVAKIGNLDKTPKVVLVLGRFHLLLLHLPIGALLITFFLDIIGRIKKDYPSQIIKYALGFTVFFAIITCILGYFLSLQGGYGERILNIHFWTAMVTALLASALFILSLMTSRKAKRMVLPFFIITFISISVTGHYGSILTHGENFLTEYVSISEKLETVEVVDSLKLYENVIARILDDKCIQCHNATKTKGKLSLISKETILKGGESGEAIIIGNAEESLLYNQLLLPESDKKHMPPKGKPQLTTDEKLLIKHWIDGGADFEGYIGNLSKNDTLKNILKKYLVFDKTPIKKASVYDIDQIKGAGFMVKEMGVGAPELSIKYNQKEIEKSAVKKLSNLKDQIVELDLSNTNLSDNMTSTLRKLENLKMLRLDNTKISDKTLQYITNLEHLETLNLFNTSITDNGLETLLKSVKPKHIYCWKSNVGKETSLRLQKTYNIEIHNGINNDFVEETKLKLPTITPNNTFFTDSITLNFTSNLKNAELRYTLNGEIPDSTSVLYSEGIKITENTNLKVKAFKKGWLPSDVLERDFFKIKHQVTNYIIKNKPDPRYPNANKLFDLEEGSTAFRDGKWTGYLGYDVDTTIDLGSEKVVNNISINCLENVGNWILFPTKMIVYASLNKEAEFEKVGELILNENPKNNTESSIKRFTLNINNTEAQFFKIIIKNLGVLPTWHEGAGNASWVFVDEIFLW</sequence>
<name>A0ABU3U6J3_9FLAO</name>
<keyword evidence="1" id="KW-0812">Transmembrane</keyword>
<evidence type="ECO:0000259" key="3">
    <source>
        <dbReference type="Pfam" id="PF13290"/>
    </source>
</evidence>
<organism evidence="4 5">
    <name type="scientific">Gilvirhabdus luticola</name>
    <dbReference type="NCBI Taxonomy" id="3079858"/>
    <lineage>
        <taxon>Bacteria</taxon>
        <taxon>Pseudomonadati</taxon>
        <taxon>Bacteroidota</taxon>
        <taxon>Flavobacteriia</taxon>
        <taxon>Flavobacteriales</taxon>
        <taxon>Flavobacteriaceae</taxon>
        <taxon>Gilvirhabdus</taxon>
    </lineage>
</organism>
<dbReference type="InterPro" id="IPR032675">
    <property type="entry name" value="LRR_dom_sf"/>
</dbReference>
<dbReference type="SUPFAM" id="SSF52047">
    <property type="entry name" value="RNI-like"/>
    <property type="match status" value="1"/>
</dbReference>
<dbReference type="Pfam" id="PF13290">
    <property type="entry name" value="CHB_HEX_C_1"/>
    <property type="match status" value="1"/>
</dbReference>
<keyword evidence="1" id="KW-1133">Transmembrane helix</keyword>
<accession>A0ABU3U6J3</accession>
<feature type="transmembrane region" description="Helical" evidence="1">
    <location>
        <begin position="74"/>
        <end position="97"/>
    </location>
</feature>
<feature type="transmembrane region" description="Helical" evidence="1">
    <location>
        <begin position="40"/>
        <end position="62"/>
    </location>
</feature>
<dbReference type="PANTHER" id="PTHR35889:SF3">
    <property type="entry name" value="F-BOX DOMAIN-CONTAINING PROTEIN"/>
    <property type="match status" value="1"/>
</dbReference>
<dbReference type="Gene3D" id="3.80.10.10">
    <property type="entry name" value="Ribonuclease Inhibitor"/>
    <property type="match status" value="1"/>
</dbReference>
<gene>
    <name evidence="4" type="ORF">RXV94_07630</name>
</gene>
<dbReference type="InterPro" id="IPR059177">
    <property type="entry name" value="GH29D-like_dom"/>
</dbReference>
<evidence type="ECO:0000313" key="5">
    <source>
        <dbReference type="Proteomes" id="UP001268651"/>
    </source>
</evidence>
<feature type="domain" description="Cytochrome C Planctomycete-type" evidence="2">
    <location>
        <begin position="201"/>
        <end position="260"/>
    </location>
</feature>
<feature type="transmembrane region" description="Helical" evidence="1">
    <location>
        <begin position="139"/>
        <end position="157"/>
    </location>
</feature>
<dbReference type="Gene3D" id="2.60.120.260">
    <property type="entry name" value="Galactose-binding domain-like"/>
    <property type="match status" value="1"/>
</dbReference>
<dbReference type="Proteomes" id="UP001268651">
    <property type="component" value="Unassembled WGS sequence"/>
</dbReference>
<comment type="caution">
    <text evidence="4">The sequence shown here is derived from an EMBL/GenBank/DDBJ whole genome shotgun (WGS) entry which is preliminary data.</text>
</comment>
<dbReference type="RefSeq" id="WP_316661949.1">
    <property type="nucleotide sequence ID" value="NZ_JAWHTF010000003.1"/>
</dbReference>
<protein>
    <submittedName>
        <fullName evidence="4">C-type cytochrome domain-containing protein</fullName>
    </submittedName>
</protein>
<evidence type="ECO:0000313" key="4">
    <source>
        <dbReference type="EMBL" id="MDU8886025.1"/>
    </source>
</evidence>
<dbReference type="EMBL" id="JAWHTF010000003">
    <property type="protein sequence ID" value="MDU8886025.1"/>
    <property type="molecule type" value="Genomic_DNA"/>
</dbReference>
<keyword evidence="5" id="KW-1185">Reference proteome</keyword>
<dbReference type="Pfam" id="PF07635">
    <property type="entry name" value="PSCyt1"/>
    <property type="match status" value="1"/>
</dbReference>
<evidence type="ECO:0000259" key="2">
    <source>
        <dbReference type="Pfam" id="PF07635"/>
    </source>
</evidence>
<feature type="domain" description="GH29D-like beta-sandwich" evidence="3">
    <location>
        <begin position="484"/>
        <end position="545"/>
    </location>
</feature>
<proteinExistence type="predicted"/>
<feature type="transmembrane region" description="Helical" evidence="1">
    <location>
        <begin position="109"/>
        <end position="127"/>
    </location>
</feature>
<reference evidence="4 5" key="1">
    <citation type="submission" date="2023-10" db="EMBL/GenBank/DDBJ databases">
        <title>Marimonas sp. nov. isolated from tidal mud flat.</title>
        <authorList>
            <person name="Jaincy N.J."/>
            <person name="Srinivasan S."/>
            <person name="Lee S.-S."/>
        </authorList>
    </citation>
    <scope>NUCLEOTIDE SEQUENCE [LARGE SCALE GENOMIC DNA]</scope>
    <source>
        <strain evidence="4 5">MJ-SS3</strain>
    </source>
</reference>